<sequence>MMDDWMSECLTEHNDCISTANGYRPTRLLKLGPNEIFQLVNGDECPEDIRYAALSYSWGPRPAEEQLRLLATTWDYLHQEQPVASLPTTFRDAIKVARHFGVDHLWIDRLCIFQDSAQDWERESSRMHDVYQNAHFSIAALSARDADGGLFFERDPASVVPSFVRIKTTPGGEEEAFMYRDEDGGSWKASSWRGEPLTERSWVLQERLLAPRTLYFGSKQIFWECRERKRCEVNPLRCDEEVVIGYVADSGRGSRFASTADALAPKSTRTPWKRLLDAREVRHTDDDLEQVFLDWNATVMSYAGLKLSFAKDKLVAISGIAQAMKSRLEALKPGPHRYLAGMWEESLLETLCWHAGGAAKVRPAEYRAPSWSWASLDGLIGSVGVTERGIDRAASVVRLMSAEVQGKTPNGMGEVESGEINLMGCRVIRSISDLNNGDVVILNSPIPTRGMLAVFDTQEDVAELASLIWVYIEPYLQKSWRIKGLMFAQVEPGSFRCFRRVGIAYVNFDTKDEAEALLRDSNIRTVALI</sequence>
<dbReference type="AlphaFoldDB" id="A0A136ITF7"/>
<proteinExistence type="predicted"/>
<evidence type="ECO:0000313" key="3">
    <source>
        <dbReference type="Proteomes" id="UP000070501"/>
    </source>
</evidence>
<gene>
    <name evidence="2" type="ORF">Micbo1qcDRAFT_214810</name>
</gene>
<dbReference type="InterPro" id="IPR010730">
    <property type="entry name" value="HET"/>
</dbReference>
<dbReference type="PANTHER" id="PTHR33112">
    <property type="entry name" value="DOMAIN PROTEIN, PUTATIVE-RELATED"/>
    <property type="match status" value="1"/>
</dbReference>
<dbReference type="InParanoid" id="A0A136ITF7"/>
<dbReference type="EMBL" id="KQ964259">
    <property type="protein sequence ID" value="KXJ88167.1"/>
    <property type="molecule type" value="Genomic_DNA"/>
</dbReference>
<keyword evidence="3" id="KW-1185">Reference proteome</keyword>
<dbReference type="Proteomes" id="UP000070501">
    <property type="component" value="Unassembled WGS sequence"/>
</dbReference>
<accession>A0A136ITF7</accession>
<dbReference type="STRING" id="196109.A0A136ITF7"/>
<feature type="domain" description="Heterokaryon incompatibility" evidence="1">
    <location>
        <begin position="51"/>
        <end position="206"/>
    </location>
</feature>
<protein>
    <submittedName>
        <fullName evidence="2">Heterokaryon incompatibility protein-domain-containing protein</fullName>
    </submittedName>
</protein>
<evidence type="ECO:0000259" key="1">
    <source>
        <dbReference type="Pfam" id="PF06985"/>
    </source>
</evidence>
<dbReference type="OrthoDB" id="2958217at2759"/>
<name>A0A136ITF7_9PEZI</name>
<dbReference type="PANTHER" id="PTHR33112:SF16">
    <property type="entry name" value="HETEROKARYON INCOMPATIBILITY DOMAIN-CONTAINING PROTEIN"/>
    <property type="match status" value="1"/>
</dbReference>
<reference evidence="3" key="1">
    <citation type="submission" date="2016-02" db="EMBL/GenBank/DDBJ databases">
        <title>Draft genome sequence of Microdochium bolleyi, a fungal endophyte of beachgrass.</title>
        <authorList>
            <consortium name="DOE Joint Genome Institute"/>
            <person name="David A.S."/>
            <person name="May G."/>
            <person name="Haridas S."/>
            <person name="Lim J."/>
            <person name="Wang M."/>
            <person name="Labutti K."/>
            <person name="Lipzen A."/>
            <person name="Barry K."/>
            <person name="Grigoriev I.V."/>
        </authorList>
    </citation>
    <scope>NUCLEOTIDE SEQUENCE [LARGE SCALE GENOMIC DNA]</scope>
    <source>
        <strain evidence="3">J235TASD1</strain>
    </source>
</reference>
<organism evidence="2 3">
    <name type="scientific">Microdochium bolleyi</name>
    <dbReference type="NCBI Taxonomy" id="196109"/>
    <lineage>
        <taxon>Eukaryota</taxon>
        <taxon>Fungi</taxon>
        <taxon>Dikarya</taxon>
        <taxon>Ascomycota</taxon>
        <taxon>Pezizomycotina</taxon>
        <taxon>Sordariomycetes</taxon>
        <taxon>Xylariomycetidae</taxon>
        <taxon>Xylariales</taxon>
        <taxon>Microdochiaceae</taxon>
        <taxon>Microdochium</taxon>
    </lineage>
</organism>
<dbReference type="Pfam" id="PF06985">
    <property type="entry name" value="HET"/>
    <property type="match status" value="1"/>
</dbReference>
<evidence type="ECO:0000313" key="2">
    <source>
        <dbReference type="EMBL" id="KXJ88167.1"/>
    </source>
</evidence>